<dbReference type="Proteomes" id="UP001597053">
    <property type="component" value="Unassembled WGS sequence"/>
</dbReference>
<keyword evidence="2" id="KW-1185">Reference proteome</keyword>
<protein>
    <submittedName>
        <fullName evidence="1">DNA repair protein RadA</fullName>
    </submittedName>
</protein>
<accession>A0ABW3A6Q7</accession>
<sequence length="52" mass="5504">RLAEAARLGFRFALVPPGCGPESTGVTPEQMRVMEVTDVRSALQCAARASAE</sequence>
<feature type="non-terminal residue" evidence="1">
    <location>
        <position position="1"/>
    </location>
</feature>
<proteinExistence type="predicted"/>
<evidence type="ECO:0000313" key="2">
    <source>
        <dbReference type="Proteomes" id="UP001597053"/>
    </source>
</evidence>
<evidence type="ECO:0000313" key="1">
    <source>
        <dbReference type="EMBL" id="MFD0786425.1"/>
    </source>
</evidence>
<name>A0ABW3A6Q7_9ACTN</name>
<comment type="caution">
    <text evidence="1">The sequence shown here is derived from an EMBL/GenBank/DDBJ whole genome shotgun (WGS) entry which is preliminary data.</text>
</comment>
<gene>
    <name evidence="1" type="ORF">ACFQZ8_21200</name>
</gene>
<dbReference type="EMBL" id="JBHTHM010001347">
    <property type="protein sequence ID" value="MFD0786425.1"/>
    <property type="molecule type" value="Genomic_DNA"/>
</dbReference>
<organism evidence="1 2">
    <name type="scientific">Micromonospora azadirachtae</name>
    <dbReference type="NCBI Taxonomy" id="1970735"/>
    <lineage>
        <taxon>Bacteria</taxon>
        <taxon>Bacillati</taxon>
        <taxon>Actinomycetota</taxon>
        <taxon>Actinomycetes</taxon>
        <taxon>Micromonosporales</taxon>
        <taxon>Micromonosporaceae</taxon>
        <taxon>Micromonospora</taxon>
    </lineage>
</organism>
<reference evidence="2" key="1">
    <citation type="journal article" date="2019" name="Int. J. Syst. Evol. Microbiol.">
        <title>The Global Catalogue of Microorganisms (GCM) 10K type strain sequencing project: providing services to taxonomists for standard genome sequencing and annotation.</title>
        <authorList>
            <consortium name="The Broad Institute Genomics Platform"/>
            <consortium name="The Broad Institute Genome Sequencing Center for Infectious Disease"/>
            <person name="Wu L."/>
            <person name="Ma J."/>
        </authorList>
    </citation>
    <scope>NUCLEOTIDE SEQUENCE [LARGE SCALE GENOMIC DNA]</scope>
    <source>
        <strain evidence="2">JCM 32148</strain>
    </source>
</reference>